<evidence type="ECO:0000313" key="6">
    <source>
        <dbReference type="EMBL" id="KNC48454.1"/>
    </source>
</evidence>
<evidence type="ECO:0000313" key="7">
    <source>
        <dbReference type="Proteomes" id="UP000054408"/>
    </source>
</evidence>
<proteinExistence type="predicted"/>
<keyword evidence="7" id="KW-1185">Reference proteome</keyword>
<evidence type="ECO:0000256" key="1">
    <source>
        <dbReference type="ARBA" id="ARBA00022723"/>
    </source>
</evidence>
<dbReference type="InterPro" id="IPR043145">
    <property type="entry name" value="Znf_ZZ_sf"/>
</dbReference>
<dbReference type="SUPFAM" id="SSF57850">
    <property type="entry name" value="RING/U-box"/>
    <property type="match status" value="1"/>
</dbReference>
<dbReference type="GeneID" id="25564417"/>
<dbReference type="InterPro" id="IPR004027">
    <property type="entry name" value="SEC_C_motif"/>
</dbReference>
<sequence length="124" mass="13371">MAATQSLANMMGTHPGITCDGCGVEPMFGLRYKCSKCANHDLCEACHATFLSGTLPHNNPKNPLSRLAEDHAFDPFVDPTGKQFQPLKKVSTTTATVAKGPKVKPNDKCPCGSGKKYKKCCRKL</sequence>
<dbReference type="PROSITE" id="PS50135">
    <property type="entry name" value="ZF_ZZ_2"/>
    <property type="match status" value="1"/>
</dbReference>
<dbReference type="SUPFAM" id="SSF103642">
    <property type="entry name" value="Sec-C motif"/>
    <property type="match status" value="1"/>
</dbReference>
<dbReference type="SMART" id="SM00291">
    <property type="entry name" value="ZnF_ZZ"/>
    <property type="match status" value="1"/>
</dbReference>
<dbReference type="OMA" id="EACHATF"/>
<dbReference type="Gene3D" id="3.10.450.50">
    <property type="match status" value="1"/>
</dbReference>
<evidence type="ECO:0000256" key="4">
    <source>
        <dbReference type="PROSITE-ProRule" id="PRU00228"/>
    </source>
</evidence>
<evidence type="ECO:0000256" key="3">
    <source>
        <dbReference type="ARBA" id="ARBA00022833"/>
    </source>
</evidence>
<dbReference type="GO" id="GO:0008270">
    <property type="term" value="F:zinc ion binding"/>
    <property type="evidence" value="ECO:0007669"/>
    <property type="project" value="UniProtKB-KW"/>
</dbReference>
<dbReference type="RefSeq" id="XP_013758567.1">
    <property type="nucleotide sequence ID" value="XM_013903113.1"/>
</dbReference>
<dbReference type="Pfam" id="PF02810">
    <property type="entry name" value="SEC-C"/>
    <property type="match status" value="1"/>
</dbReference>
<evidence type="ECO:0000256" key="2">
    <source>
        <dbReference type="ARBA" id="ARBA00022771"/>
    </source>
</evidence>
<dbReference type="Pfam" id="PF00569">
    <property type="entry name" value="ZZ"/>
    <property type="match status" value="1"/>
</dbReference>
<gene>
    <name evidence="6" type="ORF">AMSG_04900</name>
</gene>
<dbReference type="EMBL" id="GL349451">
    <property type="protein sequence ID" value="KNC48454.1"/>
    <property type="molecule type" value="Genomic_DNA"/>
</dbReference>
<accession>A0A0L0D7X6</accession>
<dbReference type="STRING" id="461836.A0A0L0D7X6"/>
<name>A0A0L0D7X6_THETB</name>
<keyword evidence="3" id="KW-0862">Zinc</keyword>
<protein>
    <recommendedName>
        <fullName evidence="5">ZZ-type domain-containing protein</fullName>
    </recommendedName>
</protein>
<dbReference type="InterPro" id="IPR000433">
    <property type="entry name" value="Znf_ZZ"/>
</dbReference>
<organism evidence="6 7">
    <name type="scientific">Thecamonas trahens ATCC 50062</name>
    <dbReference type="NCBI Taxonomy" id="461836"/>
    <lineage>
        <taxon>Eukaryota</taxon>
        <taxon>Apusozoa</taxon>
        <taxon>Apusomonadida</taxon>
        <taxon>Apusomonadidae</taxon>
        <taxon>Thecamonas</taxon>
    </lineage>
</organism>
<keyword evidence="2 4" id="KW-0863">Zinc-finger</keyword>
<evidence type="ECO:0000259" key="5">
    <source>
        <dbReference type="PROSITE" id="PS50135"/>
    </source>
</evidence>
<dbReference type="Gene3D" id="3.30.60.90">
    <property type="match status" value="1"/>
</dbReference>
<dbReference type="OrthoDB" id="239701at2759"/>
<reference evidence="6 7" key="1">
    <citation type="submission" date="2010-05" db="EMBL/GenBank/DDBJ databases">
        <title>The Genome Sequence of Thecamonas trahens ATCC 50062.</title>
        <authorList>
            <consortium name="The Broad Institute Genome Sequencing Platform"/>
            <person name="Russ C."/>
            <person name="Cuomo C."/>
            <person name="Shea T."/>
            <person name="Young S.K."/>
            <person name="Zeng Q."/>
            <person name="Koehrsen M."/>
            <person name="Haas B."/>
            <person name="Borodovsky M."/>
            <person name="Guigo R."/>
            <person name="Alvarado L."/>
            <person name="Berlin A."/>
            <person name="Bochicchio J."/>
            <person name="Borenstein D."/>
            <person name="Chapman S."/>
            <person name="Chen Z."/>
            <person name="Freedman E."/>
            <person name="Gellesch M."/>
            <person name="Goldberg J."/>
            <person name="Griggs A."/>
            <person name="Gujja S."/>
            <person name="Heilman E."/>
            <person name="Heiman D."/>
            <person name="Hepburn T."/>
            <person name="Howarth C."/>
            <person name="Jen D."/>
            <person name="Larson L."/>
            <person name="Mehta T."/>
            <person name="Park D."/>
            <person name="Pearson M."/>
            <person name="Roberts A."/>
            <person name="Saif S."/>
            <person name="Shenoy N."/>
            <person name="Sisk P."/>
            <person name="Stolte C."/>
            <person name="Sykes S."/>
            <person name="Thomson T."/>
            <person name="Walk T."/>
            <person name="White J."/>
            <person name="Yandava C."/>
            <person name="Burger G."/>
            <person name="Gray M.W."/>
            <person name="Holland P.W.H."/>
            <person name="King N."/>
            <person name="Lang F.B.F."/>
            <person name="Roger A.J."/>
            <person name="Ruiz-Trillo I."/>
            <person name="Lander E."/>
            <person name="Nusbaum C."/>
        </authorList>
    </citation>
    <scope>NUCLEOTIDE SEQUENCE [LARGE SCALE GENOMIC DNA]</scope>
    <source>
        <strain evidence="6 7">ATCC 50062</strain>
    </source>
</reference>
<feature type="domain" description="ZZ-type" evidence="5">
    <location>
        <begin position="14"/>
        <end position="72"/>
    </location>
</feature>
<dbReference type="Proteomes" id="UP000054408">
    <property type="component" value="Unassembled WGS sequence"/>
</dbReference>
<dbReference type="AlphaFoldDB" id="A0A0L0D7X6"/>
<keyword evidence="1" id="KW-0479">Metal-binding</keyword>